<feature type="transmembrane region" description="Helical" evidence="6">
    <location>
        <begin position="259"/>
        <end position="276"/>
    </location>
</feature>
<reference evidence="9" key="1">
    <citation type="journal article" date="2024" name="IScience">
        <title>Strigolactones Initiate the Formation of Haustorium-like Structures in Castilleja.</title>
        <authorList>
            <person name="Buerger M."/>
            <person name="Peterson D."/>
            <person name="Chory J."/>
        </authorList>
    </citation>
    <scope>NUCLEOTIDE SEQUENCE [LARGE SCALE GENOMIC DNA]</scope>
</reference>
<feature type="transmembrane region" description="Helical" evidence="6">
    <location>
        <begin position="297"/>
        <end position="313"/>
    </location>
</feature>
<evidence type="ECO:0000313" key="9">
    <source>
        <dbReference type="Proteomes" id="UP001632038"/>
    </source>
</evidence>
<keyword evidence="9" id="KW-1185">Reference proteome</keyword>
<dbReference type="PANTHER" id="PTHR43731">
    <property type="entry name" value="RHOMBOID PROTEASE"/>
    <property type="match status" value="1"/>
</dbReference>
<comment type="similarity">
    <text evidence="2">Belongs to the peptidase S54 family.</text>
</comment>
<dbReference type="FunFam" id="1.20.1540.10:FF:000017">
    <property type="entry name" value="RHOMBOID-like protein 9, chloroplastic"/>
    <property type="match status" value="1"/>
</dbReference>
<dbReference type="EMBL" id="JAVIJP010000032">
    <property type="protein sequence ID" value="KAL3630328.1"/>
    <property type="molecule type" value="Genomic_DNA"/>
</dbReference>
<evidence type="ECO:0000256" key="1">
    <source>
        <dbReference type="ARBA" id="ARBA00004141"/>
    </source>
</evidence>
<evidence type="ECO:0000313" key="8">
    <source>
        <dbReference type="EMBL" id="KAL3630328.1"/>
    </source>
</evidence>
<keyword evidence="5 6" id="KW-0472">Membrane</keyword>
<evidence type="ECO:0000259" key="7">
    <source>
        <dbReference type="Pfam" id="PF01694"/>
    </source>
</evidence>
<name>A0ABD3CK79_9LAMI</name>
<dbReference type="Proteomes" id="UP001632038">
    <property type="component" value="Unassembled WGS sequence"/>
</dbReference>
<feature type="domain" description="Peptidase S54 rhomboid" evidence="7">
    <location>
        <begin position="195"/>
        <end position="334"/>
    </location>
</feature>
<dbReference type="SUPFAM" id="SSF144091">
    <property type="entry name" value="Rhomboid-like"/>
    <property type="match status" value="1"/>
</dbReference>
<proteinExistence type="inferred from homology"/>
<dbReference type="AlphaFoldDB" id="A0ABD3CK79"/>
<gene>
    <name evidence="8" type="ORF">CASFOL_023312</name>
</gene>
<evidence type="ECO:0000256" key="4">
    <source>
        <dbReference type="ARBA" id="ARBA00022989"/>
    </source>
</evidence>
<feature type="transmembrane region" description="Helical" evidence="6">
    <location>
        <begin position="200"/>
        <end position="221"/>
    </location>
</feature>
<keyword evidence="3 6" id="KW-0812">Transmembrane</keyword>
<feature type="transmembrane region" description="Helical" evidence="6">
    <location>
        <begin position="147"/>
        <end position="168"/>
    </location>
</feature>
<dbReference type="PANTHER" id="PTHR43731:SF30">
    <property type="entry name" value="RHOMBOID-LIKE PROTEIN 9, CHLOROPLASTIC"/>
    <property type="match status" value="1"/>
</dbReference>
<feature type="transmembrane region" description="Helical" evidence="6">
    <location>
        <begin position="233"/>
        <end position="253"/>
    </location>
</feature>
<organism evidence="8 9">
    <name type="scientific">Castilleja foliolosa</name>
    <dbReference type="NCBI Taxonomy" id="1961234"/>
    <lineage>
        <taxon>Eukaryota</taxon>
        <taxon>Viridiplantae</taxon>
        <taxon>Streptophyta</taxon>
        <taxon>Embryophyta</taxon>
        <taxon>Tracheophyta</taxon>
        <taxon>Spermatophyta</taxon>
        <taxon>Magnoliopsida</taxon>
        <taxon>eudicotyledons</taxon>
        <taxon>Gunneridae</taxon>
        <taxon>Pentapetalae</taxon>
        <taxon>asterids</taxon>
        <taxon>lamiids</taxon>
        <taxon>Lamiales</taxon>
        <taxon>Orobanchaceae</taxon>
        <taxon>Pedicularideae</taxon>
        <taxon>Castillejinae</taxon>
        <taxon>Castilleja</taxon>
    </lineage>
</organism>
<dbReference type="Gene3D" id="1.20.1540.10">
    <property type="entry name" value="Rhomboid-like"/>
    <property type="match status" value="1"/>
</dbReference>
<dbReference type="InterPro" id="IPR050925">
    <property type="entry name" value="Rhomboid_protease_S54"/>
</dbReference>
<evidence type="ECO:0000256" key="6">
    <source>
        <dbReference type="SAM" id="Phobius"/>
    </source>
</evidence>
<dbReference type="Pfam" id="PF01694">
    <property type="entry name" value="Rhomboid"/>
    <property type="match status" value="1"/>
</dbReference>
<comment type="subcellular location">
    <subcellularLocation>
        <location evidence="1">Membrane</location>
        <topology evidence="1">Multi-pass membrane protein</topology>
    </subcellularLocation>
</comment>
<evidence type="ECO:0000256" key="3">
    <source>
        <dbReference type="ARBA" id="ARBA00022692"/>
    </source>
</evidence>
<accession>A0ABD3CK79</accession>
<dbReference type="InterPro" id="IPR035952">
    <property type="entry name" value="Rhomboid-like_sf"/>
</dbReference>
<protein>
    <recommendedName>
        <fullName evidence="7">Peptidase S54 rhomboid domain-containing protein</fullName>
    </recommendedName>
</protein>
<feature type="transmembrane region" description="Helical" evidence="6">
    <location>
        <begin position="319"/>
        <end position="339"/>
    </location>
</feature>
<sequence length="386" mass="42875">MVSIASSHNFFYTDNNLLVAKGKRHKGLRCLSFNRTRQKREFCTVVSGLSSTDEHLKSLNSYLAKQSSTKNSNQIESFGKREPLKTNNGLQSIDNYLDKVIDDAESENYINHESKANNIYTSEKKIYVELNLGDAEGKEKSADEASYLYLIGILVSINIAVFLFELAAPVKSSDFVLVSLPMVYGAKINNLILTGEWWRLVTPIFLHSGIFHIALGIWALYTFGLEVSREYGSFTFLLIYILGGISGNLISFLHTPETTIGGTGPVFAIIGAWLIYQVQNKDVIARDDKSERLFQNAIITTALGFVLSSFGPIDDWAHFAAAFTGVAYGFVTCPSLQVKDASGRQEKMTLVTRNADPGKSLIYFSIFLLLLSSLLFVVEPPIDLIE</sequence>
<evidence type="ECO:0000256" key="5">
    <source>
        <dbReference type="ARBA" id="ARBA00023136"/>
    </source>
</evidence>
<evidence type="ECO:0000256" key="2">
    <source>
        <dbReference type="ARBA" id="ARBA00009045"/>
    </source>
</evidence>
<comment type="caution">
    <text evidence="8">The sequence shown here is derived from an EMBL/GenBank/DDBJ whole genome shotgun (WGS) entry which is preliminary data.</text>
</comment>
<feature type="transmembrane region" description="Helical" evidence="6">
    <location>
        <begin position="360"/>
        <end position="378"/>
    </location>
</feature>
<keyword evidence="4 6" id="KW-1133">Transmembrane helix</keyword>
<dbReference type="InterPro" id="IPR022764">
    <property type="entry name" value="Peptidase_S54_rhomboid_dom"/>
</dbReference>
<dbReference type="GO" id="GO:0016020">
    <property type="term" value="C:membrane"/>
    <property type="evidence" value="ECO:0007669"/>
    <property type="project" value="UniProtKB-SubCell"/>
</dbReference>